<name>A0A1G7RDP1_9ACTN</name>
<evidence type="ECO:0000313" key="3">
    <source>
        <dbReference type="Proteomes" id="UP000198863"/>
    </source>
</evidence>
<proteinExistence type="predicted"/>
<dbReference type="OrthoDB" id="3382693at2"/>
<feature type="domain" description="Methyltransferase" evidence="1">
    <location>
        <begin position="57"/>
        <end position="154"/>
    </location>
</feature>
<dbReference type="RefSeq" id="WP_091061600.1">
    <property type="nucleotide sequence ID" value="NZ_FNCF01000002.1"/>
</dbReference>
<dbReference type="Proteomes" id="UP000198863">
    <property type="component" value="Unassembled WGS sequence"/>
</dbReference>
<accession>A0A1G7RDP1</accession>
<protein>
    <submittedName>
        <fullName evidence="2">Methyltransferase domain-containing protein</fullName>
    </submittedName>
</protein>
<evidence type="ECO:0000259" key="1">
    <source>
        <dbReference type="Pfam" id="PF13649"/>
    </source>
</evidence>
<keyword evidence="3" id="KW-1185">Reference proteome</keyword>
<reference evidence="3" key="1">
    <citation type="submission" date="2016-10" db="EMBL/GenBank/DDBJ databases">
        <authorList>
            <person name="Varghese N."/>
            <person name="Submissions S."/>
        </authorList>
    </citation>
    <scope>NUCLEOTIDE SEQUENCE [LARGE SCALE GENOMIC DNA]</scope>
    <source>
        <strain evidence="3">DSM 44526</strain>
    </source>
</reference>
<organism evidence="2 3">
    <name type="scientific">Klenkia brasiliensis</name>
    <dbReference type="NCBI Taxonomy" id="333142"/>
    <lineage>
        <taxon>Bacteria</taxon>
        <taxon>Bacillati</taxon>
        <taxon>Actinomycetota</taxon>
        <taxon>Actinomycetes</taxon>
        <taxon>Geodermatophilales</taxon>
        <taxon>Geodermatophilaceae</taxon>
        <taxon>Klenkia</taxon>
    </lineage>
</organism>
<dbReference type="Pfam" id="PF13649">
    <property type="entry name" value="Methyltransf_25"/>
    <property type="match status" value="1"/>
</dbReference>
<dbReference type="GO" id="GO:0008168">
    <property type="term" value="F:methyltransferase activity"/>
    <property type="evidence" value="ECO:0007669"/>
    <property type="project" value="UniProtKB-KW"/>
</dbReference>
<evidence type="ECO:0000313" key="2">
    <source>
        <dbReference type="EMBL" id="SDG08916.1"/>
    </source>
</evidence>
<dbReference type="AlphaFoldDB" id="A0A1G7RDP1"/>
<sequence length="241" mass="26679">MSPDAVRREPAVTSAGRFNAGFEDVPDEYDELRAHGHMAGRRFEHFSRVVAASAGDVLELGCGTGTLLRALAAAHPDRRFHGVEPLGNYVDFATRRAAERGLGNVRFSQGTGEDLDAVADAGEAGLVITVDTLHHVFDGPRVVRQVHRAARRDGRWVAMEPNRVHPYVWAYHVLTDGERTFPSRRFLRHAAAAGWQLQGRSCMYLFPSGVATVPGWAERLERRFEGFRPTAGAVVLDLLRR</sequence>
<dbReference type="InterPro" id="IPR041698">
    <property type="entry name" value="Methyltransf_25"/>
</dbReference>
<dbReference type="PANTHER" id="PTHR45128">
    <property type="entry name" value="METHYLTRANSFERASE TYPE 11"/>
    <property type="match status" value="1"/>
</dbReference>
<gene>
    <name evidence="2" type="ORF">SAMN05660324_1863</name>
</gene>
<dbReference type="GO" id="GO:0032259">
    <property type="term" value="P:methylation"/>
    <property type="evidence" value="ECO:0007669"/>
    <property type="project" value="UniProtKB-KW"/>
</dbReference>
<dbReference type="CDD" id="cd02440">
    <property type="entry name" value="AdoMet_MTases"/>
    <property type="match status" value="1"/>
</dbReference>
<dbReference type="InterPro" id="IPR053173">
    <property type="entry name" value="SAM-binding_MTase"/>
</dbReference>
<keyword evidence="2" id="KW-0489">Methyltransferase</keyword>
<dbReference type="InterPro" id="IPR029063">
    <property type="entry name" value="SAM-dependent_MTases_sf"/>
</dbReference>
<keyword evidence="2" id="KW-0808">Transferase</keyword>
<dbReference type="EMBL" id="FNCF01000002">
    <property type="protein sequence ID" value="SDG08916.1"/>
    <property type="molecule type" value="Genomic_DNA"/>
</dbReference>
<dbReference type="SUPFAM" id="SSF53335">
    <property type="entry name" value="S-adenosyl-L-methionine-dependent methyltransferases"/>
    <property type="match status" value="1"/>
</dbReference>
<dbReference type="Gene3D" id="3.40.50.150">
    <property type="entry name" value="Vaccinia Virus protein VP39"/>
    <property type="match status" value="1"/>
</dbReference>